<protein>
    <submittedName>
        <fullName evidence="3">Uncharacterized protein</fullName>
    </submittedName>
</protein>
<gene>
    <name evidence="3" type="ORF">FA13DRAFT_979455</name>
</gene>
<keyword evidence="2" id="KW-0812">Transmembrane</keyword>
<evidence type="ECO:0000256" key="1">
    <source>
        <dbReference type="SAM" id="MobiDB-lite"/>
    </source>
</evidence>
<keyword evidence="2" id="KW-0472">Membrane</keyword>
<accession>A0A4Y7RUT8</accession>
<organism evidence="3 4">
    <name type="scientific">Coprinellus micaceus</name>
    <name type="common">Glistening ink-cap mushroom</name>
    <name type="synonym">Coprinus micaceus</name>
    <dbReference type="NCBI Taxonomy" id="71717"/>
    <lineage>
        <taxon>Eukaryota</taxon>
        <taxon>Fungi</taxon>
        <taxon>Dikarya</taxon>
        <taxon>Basidiomycota</taxon>
        <taxon>Agaricomycotina</taxon>
        <taxon>Agaricomycetes</taxon>
        <taxon>Agaricomycetidae</taxon>
        <taxon>Agaricales</taxon>
        <taxon>Agaricineae</taxon>
        <taxon>Psathyrellaceae</taxon>
        <taxon>Coprinellus</taxon>
    </lineage>
</organism>
<sequence>MEASWQSVATPTQGLSSPHHQASQVPHNNFLPLFPPLISSVFSLFFSPLLWAPWLAYTSPQLVLLDSIHPCTLTLLRLTHSSLSLYCTTTAYPFTACQCLPL</sequence>
<evidence type="ECO:0000313" key="3">
    <source>
        <dbReference type="EMBL" id="TEB12462.1"/>
    </source>
</evidence>
<name>A0A4Y7RUT8_COPMI</name>
<proteinExistence type="predicted"/>
<dbReference type="Proteomes" id="UP000298030">
    <property type="component" value="Unassembled WGS sequence"/>
</dbReference>
<feature type="region of interest" description="Disordered" evidence="1">
    <location>
        <begin position="1"/>
        <end position="23"/>
    </location>
</feature>
<keyword evidence="2" id="KW-1133">Transmembrane helix</keyword>
<evidence type="ECO:0000256" key="2">
    <source>
        <dbReference type="SAM" id="Phobius"/>
    </source>
</evidence>
<dbReference type="AlphaFoldDB" id="A0A4Y7RUT8"/>
<dbReference type="EMBL" id="QPFP01000432">
    <property type="protein sequence ID" value="TEB12462.1"/>
    <property type="molecule type" value="Genomic_DNA"/>
</dbReference>
<feature type="transmembrane region" description="Helical" evidence="2">
    <location>
        <begin position="37"/>
        <end position="57"/>
    </location>
</feature>
<reference evidence="3 4" key="1">
    <citation type="journal article" date="2019" name="Nat. Ecol. Evol.">
        <title>Megaphylogeny resolves global patterns of mushroom evolution.</title>
        <authorList>
            <person name="Varga T."/>
            <person name="Krizsan K."/>
            <person name="Foldi C."/>
            <person name="Dima B."/>
            <person name="Sanchez-Garcia M."/>
            <person name="Sanchez-Ramirez S."/>
            <person name="Szollosi G.J."/>
            <person name="Szarkandi J.G."/>
            <person name="Papp V."/>
            <person name="Albert L."/>
            <person name="Andreopoulos W."/>
            <person name="Angelini C."/>
            <person name="Antonin V."/>
            <person name="Barry K.W."/>
            <person name="Bougher N.L."/>
            <person name="Buchanan P."/>
            <person name="Buyck B."/>
            <person name="Bense V."/>
            <person name="Catcheside P."/>
            <person name="Chovatia M."/>
            <person name="Cooper J."/>
            <person name="Damon W."/>
            <person name="Desjardin D."/>
            <person name="Finy P."/>
            <person name="Geml J."/>
            <person name="Haridas S."/>
            <person name="Hughes K."/>
            <person name="Justo A."/>
            <person name="Karasinski D."/>
            <person name="Kautmanova I."/>
            <person name="Kiss B."/>
            <person name="Kocsube S."/>
            <person name="Kotiranta H."/>
            <person name="LaButti K.M."/>
            <person name="Lechner B.E."/>
            <person name="Liimatainen K."/>
            <person name="Lipzen A."/>
            <person name="Lukacs Z."/>
            <person name="Mihaltcheva S."/>
            <person name="Morgado L.N."/>
            <person name="Niskanen T."/>
            <person name="Noordeloos M.E."/>
            <person name="Ohm R.A."/>
            <person name="Ortiz-Santana B."/>
            <person name="Ovrebo C."/>
            <person name="Racz N."/>
            <person name="Riley R."/>
            <person name="Savchenko A."/>
            <person name="Shiryaev A."/>
            <person name="Soop K."/>
            <person name="Spirin V."/>
            <person name="Szebenyi C."/>
            <person name="Tomsovsky M."/>
            <person name="Tulloss R.E."/>
            <person name="Uehling J."/>
            <person name="Grigoriev I.V."/>
            <person name="Vagvolgyi C."/>
            <person name="Papp T."/>
            <person name="Martin F.M."/>
            <person name="Miettinen O."/>
            <person name="Hibbett D.S."/>
            <person name="Nagy L.G."/>
        </authorList>
    </citation>
    <scope>NUCLEOTIDE SEQUENCE [LARGE SCALE GENOMIC DNA]</scope>
    <source>
        <strain evidence="3 4">FP101781</strain>
    </source>
</reference>
<evidence type="ECO:0000313" key="4">
    <source>
        <dbReference type="Proteomes" id="UP000298030"/>
    </source>
</evidence>
<comment type="caution">
    <text evidence="3">The sequence shown here is derived from an EMBL/GenBank/DDBJ whole genome shotgun (WGS) entry which is preliminary data.</text>
</comment>
<keyword evidence="4" id="KW-1185">Reference proteome</keyword>